<evidence type="ECO:0000259" key="21">
    <source>
        <dbReference type="PROSITE" id="PS50999"/>
    </source>
</evidence>
<dbReference type="InterPro" id="IPR036257">
    <property type="entry name" value="Cyt_c_oxidase_su2_TM_sf"/>
</dbReference>
<dbReference type="GO" id="GO:0016491">
    <property type="term" value="F:oxidoreductase activity"/>
    <property type="evidence" value="ECO:0007669"/>
    <property type="project" value="InterPro"/>
</dbReference>
<organism evidence="23 24">
    <name type="scientific">Kroppenstedtia eburnea</name>
    <dbReference type="NCBI Taxonomy" id="714067"/>
    <lineage>
        <taxon>Bacteria</taxon>
        <taxon>Bacillati</taxon>
        <taxon>Bacillota</taxon>
        <taxon>Bacilli</taxon>
        <taxon>Bacillales</taxon>
        <taxon>Thermoactinomycetaceae</taxon>
        <taxon>Kroppenstedtia</taxon>
    </lineage>
</organism>
<evidence type="ECO:0000259" key="22">
    <source>
        <dbReference type="PROSITE" id="PS51007"/>
    </source>
</evidence>
<dbReference type="GO" id="GO:0042773">
    <property type="term" value="P:ATP synthesis coupled electron transport"/>
    <property type="evidence" value="ECO:0007669"/>
    <property type="project" value="TreeGrafter"/>
</dbReference>
<keyword evidence="24" id="KW-1185">Reference proteome</keyword>
<evidence type="ECO:0000256" key="11">
    <source>
        <dbReference type="ARBA" id="ARBA00023004"/>
    </source>
</evidence>
<feature type="domain" description="Cytochrome oxidase subunit II transmembrane region profile" evidence="21">
    <location>
        <begin position="20"/>
        <end position="119"/>
    </location>
</feature>
<dbReference type="Gene3D" id="1.10.287.90">
    <property type="match status" value="1"/>
</dbReference>
<gene>
    <name evidence="23" type="ORF">SAMN05421790_11370</name>
</gene>
<evidence type="ECO:0000256" key="18">
    <source>
        <dbReference type="RuleBase" id="RU004024"/>
    </source>
</evidence>
<keyword evidence="13 19" id="KW-0472">Membrane</keyword>
<evidence type="ECO:0000256" key="19">
    <source>
        <dbReference type="SAM" id="Phobius"/>
    </source>
</evidence>
<dbReference type="OrthoDB" id="9781261at2"/>
<keyword evidence="8" id="KW-1278">Translocase</keyword>
<dbReference type="CDD" id="cd04213">
    <property type="entry name" value="CuRO_CcO_Caa3_II"/>
    <property type="match status" value="1"/>
</dbReference>
<keyword evidence="9 17" id="KW-0249">Electron transport</keyword>
<evidence type="ECO:0000256" key="17">
    <source>
        <dbReference type="RuleBase" id="RU000456"/>
    </source>
</evidence>
<comment type="subcellular location">
    <subcellularLocation>
        <location evidence="17">Cell membrane</location>
        <topology evidence="17">Multi-pass membrane protein</topology>
    </subcellularLocation>
    <subcellularLocation>
        <location evidence="1">Membrane</location>
        <topology evidence="1">Multi-pass membrane protein</topology>
    </subcellularLocation>
</comment>
<dbReference type="GO" id="GO:0005507">
    <property type="term" value="F:copper ion binding"/>
    <property type="evidence" value="ECO:0007669"/>
    <property type="project" value="InterPro"/>
</dbReference>
<dbReference type="Proteomes" id="UP000186795">
    <property type="component" value="Unassembled WGS sequence"/>
</dbReference>
<evidence type="ECO:0000256" key="7">
    <source>
        <dbReference type="ARBA" id="ARBA00022723"/>
    </source>
</evidence>
<evidence type="ECO:0000313" key="24">
    <source>
        <dbReference type="Proteomes" id="UP000186795"/>
    </source>
</evidence>
<keyword evidence="10 19" id="KW-1133">Transmembrane helix</keyword>
<feature type="domain" description="Cytochrome c" evidence="22">
    <location>
        <begin position="245"/>
        <end position="337"/>
    </location>
</feature>
<dbReference type="GO" id="GO:0005886">
    <property type="term" value="C:plasma membrane"/>
    <property type="evidence" value="ECO:0007669"/>
    <property type="project" value="UniProtKB-SubCell"/>
</dbReference>
<dbReference type="InterPro" id="IPR001505">
    <property type="entry name" value="Copper_CuA"/>
</dbReference>
<dbReference type="SUPFAM" id="SSF81464">
    <property type="entry name" value="Cytochrome c oxidase subunit II-like, transmembrane region"/>
    <property type="match status" value="1"/>
</dbReference>
<comment type="function">
    <text evidence="14 18">Subunits I and II form the functional core of the enzyme complex. Electrons originating in cytochrome c are transferred via heme a and Cu(A) to the binuclear center formed by heme a3 and Cu(B).</text>
</comment>
<evidence type="ECO:0000256" key="1">
    <source>
        <dbReference type="ARBA" id="ARBA00004141"/>
    </source>
</evidence>
<evidence type="ECO:0000256" key="8">
    <source>
        <dbReference type="ARBA" id="ARBA00022967"/>
    </source>
</evidence>
<dbReference type="SUPFAM" id="SSF49503">
    <property type="entry name" value="Cupredoxins"/>
    <property type="match status" value="1"/>
</dbReference>
<dbReference type="InterPro" id="IPR002429">
    <property type="entry name" value="CcO_II-like_C"/>
</dbReference>
<dbReference type="Gene3D" id="2.60.40.420">
    <property type="entry name" value="Cupredoxins - blue copper proteins"/>
    <property type="match status" value="1"/>
</dbReference>
<keyword evidence="6 17" id="KW-0812">Transmembrane</keyword>
<dbReference type="Pfam" id="PF00116">
    <property type="entry name" value="COX2"/>
    <property type="match status" value="1"/>
</dbReference>
<evidence type="ECO:0000256" key="3">
    <source>
        <dbReference type="ARBA" id="ARBA00022448"/>
    </source>
</evidence>
<feature type="domain" description="Cytochrome oxidase subunit II copper A binding" evidence="20">
    <location>
        <begin position="122"/>
        <end position="234"/>
    </location>
</feature>
<evidence type="ECO:0000256" key="4">
    <source>
        <dbReference type="ARBA" id="ARBA00022617"/>
    </source>
</evidence>
<dbReference type="InterPro" id="IPR014222">
    <property type="entry name" value="Cyt_c_oxidase_su2"/>
</dbReference>
<evidence type="ECO:0000256" key="14">
    <source>
        <dbReference type="ARBA" id="ARBA00024688"/>
    </source>
</evidence>
<dbReference type="Pfam" id="PF00034">
    <property type="entry name" value="Cytochrom_C"/>
    <property type="match status" value="1"/>
</dbReference>
<dbReference type="InterPro" id="IPR036909">
    <property type="entry name" value="Cyt_c-like_dom_sf"/>
</dbReference>
<evidence type="ECO:0000256" key="10">
    <source>
        <dbReference type="ARBA" id="ARBA00022989"/>
    </source>
</evidence>
<keyword evidence="3 17" id="KW-0813">Transport</keyword>
<protein>
    <recommendedName>
        <fullName evidence="18">Cytochrome c oxidase subunit 2</fullName>
        <ecNumber evidence="18">7.1.1.9</ecNumber>
    </recommendedName>
</protein>
<dbReference type="InterPro" id="IPR008972">
    <property type="entry name" value="Cupredoxin"/>
</dbReference>
<comment type="cofactor">
    <cofactor evidence="18">
        <name>Cu cation</name>
        <dbReference type="ChEBI" id="CHEBI:23378"/>
    </cofactor>
    <text evidence="18">Binds a copper A center.</text>
</comment>
<evidence type="ECO:0000256" key="16">
    <source>
        <dbReference type="PROSITE-ProRule" id="PRU00433"/>
    </source>
</evidence>
<dbReference type="InterPro" id="IPR045187">
    <property type="entry name" value="CcO_II"/>
</dbReference>
<dbReference type="RefSeq" id="WP_076526215.1">
    <property type="nucleotide sequence ID" value="NZ_CP048103.1"/>
</dbReference>
<proteinExistence type="inferred from homology"/>
<dbReference type="InterPro" id="IPR034236">
    <property type="entry name" value="CuRO_CcO_Caa3_II"/>
</dbReference>
<reference evidence="24" key="1">
    <citation type="submission" date="2017-01" db="EMBL/GenBank/DDBJ databases">
        <authorList>
            <person name="Varghese N."/>
            <person name="Submissions S."/>
        </authorList>
    </citation>
    <scope>NUCLEOTIDE SEQUENCE [LARGE SCALE GENOMIC DNA]</scope>
    <source>
        <strain evidence="24">DSM 45196</strain>
    </source>
</reference>
<evidence type="ECO:0000256" key="13">
    <source>
        <dbReference type="ARBA" id="ARBA00023136"/>
    </source>
</evidence>
<keyword evidence="11 16" id="KW-0408">Iron</keyword>
<name>A0A1N7PMV6_9BACL</name>
<comment type="similarity">
    <text evidence="2 17">Belongs to the cytochrome c oxidase subunit 2 family.</text>
</comment>
<dbReference type="NCBIfam" id="TIGR02866">
    <property type="entry name" value="CoxB"/>
    <property type="match status" value="1"/>
</dbReference>
<evidence type="ECO:0000256" key="12">
    <source>
        <dbReference type="ARBA" id="ARBA00023008"/>
    </source>
</evidence>
<sequence length="337" mass="37733">MKRRSPAWWLLTIPGLLAGCVSRNNMSALDPQGPVGKTQLNLIYLSTAIMAFVVIVVAVIYIYVVTRYRERPGDEKKGIPEQISGSKKLEILWTVIPVILLVILAVPTITTTFRLEERPDPAETIRVNVTGYQYWWAFKYPDLRVTTANEVHIPTGKKVEFNMTSQDVVHAFWVPSLGGKLDLNPGRNTRLVLQADRPGVYEGKCTELCGASHALMNFRVIAHRPADFDRWVASRQKPDSTAKTAEAREGKRLVGQNCIGCHAVRGAGFQVEGTTAPELTGFSQRTRVAGIMENNRKNVTDWLKNPQGLKPGNRMPAFDHLSEKQLRAIVKYLEDLK</sequence>
<comment type="catalytic activity">
    <reaction evidence="15 18">
        <text>4 Fe(II)-[cytochrome c] + O2 + 8 H(+)(in) = 4 Fe(III)-[cytochrome c] + 2 H2O + 4 H(+)(out)</text>
        <dbReference type="Rhea" id="RHEA:11436"/>
        <dbReference type="Rhea" id="RHEA-COMP:10350"/>
        <dbReference type="Rhea" id="RHEA-COMP:14399"/>
        <dbReference type="ChEBI" id="CHEBI:15377"/>
        <dbReference type="ChEBI" id="CHEBI:15378"/>
        <dbReference type="ChEBI" id="CHEBI:15379"/>
        <dbReference type="ChEBI" id="CHEBI:29033"/>
        <dbReference type="ChEBI" id="CHEBI:29034"/>
        <dbReference type="EC" id="7.1.1.9"/>
    </reaction>
</comment>
<keyword evidence="7 16" id="KW-0479">Metal-binding</keyword>
<accession>A0A1N7PMV6</accession>
<dbReference type="EC" id="7.1.1.9" evidence="18"/>
<evidence type="ECO:0000256" key="15">
    <source>
        <dbReference type="ARBA" id="ARBA00047816"/>
    </source>
</evidence>
<dbReference type="PANTHER" id="PTHR22888">
    <property type="entry name" value="CYTOCHROME C OXIDASE, SUBUNIT II"/>
    <property type="match status" value="1"/>
</dbReference>
<evidence type="ECO:0000256" key="6">
    <source>
        <dbReference type="ARBA" id="ARBA00022692"/>
    </source>
</evidence>
<dbReference type="PROSITE" id="PS51257">
    <property type="entry name" value="PROKAR_LIPOPROTEIN"/>
    <property type="match status" value="1"/>
</dbReference>
<dbReference type="Pfam" id="PF02790">
    <property type="entry name" value="COX2_TM"/>
    <property type="match status" value="1"/>
</dbReference>
<dbReference type="InterPro" id="IPR009056">
    <property type="entry name" value="Cyt_c-like_dom"/>
</dbReference>
<dbReference type="GO" id="GO:0020037">
    <property type="term" value="F:heme binding"/>
    <property type="evidence" value="ECO:0007669"/>
    <property type="project" value="InterPro"/>
</dbReference>
<dbReference type="AlphaFoldDB" id="A0A1N7PMV6"/>
<feature type="transmembrane region" description="Helical" evidence="19">
    <location>
        <begin position="89"/>
        <end position="109"/>
    </location>
</feature>
<dbReference type="InterPro" id="IPR011759">
    <property type="entry name" value="Cyt_c_oxidase_su2_TM_dom"/>
</dbReference>
<feature type="transmembrane region" description="Helical" evidence="19">
    <location>
        <begin position="42"/>
        <end position="68"/>
    </location>
</feature>
<keyword evidence="5 17" id="KW-0679">Respiratory chain</keyword>
<dbReference type="PANTHER" id="PTHR22888:SF10">
    <property type="entry name" value="CYTOCHROME C OXIDASE SUBUNIT 2"/>
    <property type="match status" value="1"/>
</dbReference>
<dbReference type="SUPFAM" id="SSF46626">
    <property type="entry name" value="Cytochrome c"/>
    <property type="match status" value="1"/>
</dbReference>
<dbReference type="EMBL" id="FTOD01000013">
    <property type="protein sequence ID" value="SIT11963.1"/>
    <property type="molecule type" value="Genomic_DNA"/>
</dbReference>
<evidence type="ECO:0000256" key="2">
    <source>
        <dbReference type="ARBA" id="ARBA00007866"/>
    </source>
</evidence>
<dbReference type="PROSITE" id="PS50857">
    <property type="entry name" value="COX2_CUA"/>
    <property type="match status" value="1"/>
</dbReference>
<evidence type="ECO:0000256" key="5">
    <source>
        <dbReference type="ARBA" id="ARBA00022660"/>
    </source>
</evidence>
<keyword evidence="12 18" id="KW-0186">Copper</keyword>
<keyword evidence="4 16" id="KW-0349">Heme</keyword>
<dbReference type="GO" id="GO:0004129">
    <property type="term" value="F:cytochrome-c oxidase activity"/>
    <property type="evidence" value="ECO:0007669"/>
    <property type="project" value="UniProtKB-EC"/>
</dbReference>
<evidence type="ECO:0000313" key="23">
    <source>
        <dbReference type="EMBL" id="SIT11963.1"/>
    </source>
</evidence>
<evidence type="ECO:0000256" key="9">
    <source>
        <dbReference type="ARBA" id="ARBA00022982"/>
    </source>
</evidence>
<dbReference type="PROSITE" id="PS00078">
    <property type="entry name" value="COX2"/>
    <property type="match status" value="1"/>
</dbReference>
<evidence type="ECO:0000259" key="20">
    <source>
        <dbReference type="PROSITE" id="PS50857"/>
    </source>
</evidence>
<dbReference type="PROSITE" id="PS50999">
    <property type="entry name" value="COX2_TM"/>
    <property type="match status" value="1"/>
</dbReference>
<dbReference type="PROSITE" id="PS51007">
    <property type="entry name" value="CYTC"/>
    <property type="match status" value="1"/>
</dbReference>